<evidence type="ECO:0000313" key="3">
    <source>
        <dbReference type="Proteomes" id="UP001403385"/>
    </source>
</evidence>
<dbReference type="Pfam" id="PF20029">
    <property type="entry name" value="DUF6436"/>
    <property type="match status" value="1"/>
</dbReference>
<accession>A0AAW9S4S8</accession>
<dbReference type="InterPro" id="IPR045494">
    <property type="entry name" value="DUF6436"/>
</dbReference>
<dbReference type="InterPro" id="IPR036249">
    <property type="entry name" value="Thioredoxin-like_sf"/>
</dbReference>
<keyword evidence="3" id="KW-1185">Reference proteome</keyword>
<sequence length="211" mass="23904">MTKRLILAGTILIFAASGICYLFWVQEIQYSRPTPIPQDYREVPVSSVLDLQSAIRNPEKKAVFLHFFNPECPCSRFNTKHVNYLIDQYRNDVLFKVVIPFGADLTLAKDYFGANVELIEDKENGSLAETCGVYSTPQAVIIDQNQHLYYRGNYNKSRYCTQIGSNYAELALQSVIAQKPLPDFSQLATTAYGCQYFDENTLSGLSELLLN</sequence>
<dbReference type="RefSeq" id="WP_346820213.1">
    <property type="nucleotide sequence ID" value="NZ_JBDKWZ010000003.1"/>
</dbReference>
<evidence type="ECO:0000313" key="2">
    <source>
        <dbReference type="EMBL" id="MEN7547425.1"/>
    </source>
</evidence>
<dbReference type="SUPFAM" id="SSF52833">
    <property type="entry name" value="Thioredoxin-like"/>
    <property type="match status" value="1"/>
</dbReference>
<dbReference type="Proteomes" id="UP001403385">
    <property type="component" value="Unassembled WGS sequence"/>
</dbReference>
<feature type="domain" description="DUF6436" evidence="1">
    <location>
        <begin position="57"/>
        <end position="194"/>
    </location>
</feature>
<protein>
    <recommendedName>
        <fullName evidence="1">DUF6436 domain-containing protein</fullName>
    </recommendedName>
</protein>
<comment type="caution">
    <text evidence="2">The sequence shown here is derived from an EMBL/GenBank/DDBJ whole genome shotgun (WGS) entry which is preliminary data.</text>
</comment>
<dbReference type="AlphaFoldDB" id="A0AAW9S4S8"/>
<proteinExistence type="predicted"/>
<dbReference type="Gene3D" id="3.40.30.10">
    <property type="entry name" value="Glutaredoxin"/>
    <property type="match status" value="1"/>
</dbReference>
<organism evidence="2 3">
    <name type="scientific">Rapidithrix thailandica</name>
    <dbReference type="NCBI Taxonomy" id="413964"/>
    <lineage>
        <taxon>Bacteria</taxon>
        <taxon>Pseudomonadati</taxon>
        <taxon>Bacteroidota</taxon>
        <taxon>Cytophagia</taxon>
        <taxon>Cytophagales</taxon>
        <taxon>Flammeovirgaceae</taxon>
        <taxon>Rapidithrix</taxon>
    </lineage>
</organism>
<dbReference type="EMBL" id="JBDKWZ010000003">
    <property type="protein sequence ID" value="MEN7547425.1"/>
    <property type="molecule type" value="Genomic_DNA"/>
</dbReference>
<name>A0AAW9S4S8_9BACT</name>
<evidence type="ECO:0000259" key="1">
    <source>
        <dbReference type="Pfam" id="PF20029"/>
    </source>
</evidence>
<reference evidence="2 3" key="1">
    <citation type="submission" date="2024-04" db="EMBL/GenBank/DDBJ databases">
        <title>Novel genus in family Flammeovirgaceae.</title>
        <authorList>
            <person name="Nguyen T.H."/>
            <person name="Vuong T.Q."/>
            <person name="Le H."/>
            <person name="Kim S.-G."/>
        </authorList>
    </citation>
    <scope>NUCLEOTIDE SEQUENCE [LARGE SCALE GENOMIC DNA]</scope>
    <source>
        <strain evidence="2 3">JCM 23209</strain>
    </source>
</reference>
<gene>
    <name evidence="2" type="ORF">AAG747_05880</name>
</gene>